<dbReference type="GO" id="GO:0007165">
    <property type="term" value="P:signal transduction"/>
    <property type="evidence" value="ECO:0007669"/>
    <property type="project" value="InterPro"/>
</dbReference>
<evidence type="ECO:0000259" key="1">
    <source>
        <dbReference type="PROSITE" id="PS50104"/>
    </source>
</evidence>
<keyword evidence="3" id="KW-1185">Reference proteome</keyword>
<evidence type="ECO:0000313" key="2">
    <source>
        <dbReference type="EMBL" id="GHO98860.1"/>
    </source>
</evidence>
<name>A0A8J3N7U8_9CHLR</name>
<protein>
    <recommendedName>
        <fullName evidence="1">TIR domain-containing protein</fullName>
    </recommendedName>
</protein>
<evidence type="ECO:0000313" key="3">
    <source>
        <dbReference type="Proteomes" id="UP000597444"/>
    </source>
</evidence>
<accession>A0A8J3N7U8</accession>
<organism evidence="2 3">
    <name type="scientific">Reticulibacter mediterranei</name>
    <dbReference type="NCBI Taxonomy" id="2778369"/>
    <lineage>
        <taxon>Bacteria</taxon>
        <taxon>Bacillati</taxon>
        <taxon>Chloroflexota</taxon>
        <taxon>Ktedonobacteria</taxon>
        <taxon>Ktedonobacterales</taxon>
        <taxon>Reticulibacteraceae</taxon>
        <taxon>Reticulibacter</taxon>
    </lineage>
</organism>
<feature type="domain" description="TIR" evidence="1">
    <location>
        <begin position="14"/>
        <end position="162"/>
    </location>
</feature>
<dbReference type="SUPFAM" id="SSF52200">
    <property type="entry name" value="Toll/Interleukin receptor TIR domain"/>
    <property type="match status" value="1"/>
</dbReference>
<dbReference type="Proteomes" id="UP000597444">
    <property type="component" value="Unassembled WGS sequence"/>
</dbReference>
<dbReference type="InterPro" id="IPR000157">
    <property type="entry name" value="TIR_dom"/>
</dbReference>
<proteinExistence type="predicted"/>
<dbReference type="InterPro" id="IPR035897">
    <property type="entry name" value="Toll_tir_struct_dom_sf"/>
</dbReference>
<reference evidence="2" key="1">
    <citation type="submission" date="2020-10" db="EMBL/GenBank/DDBJ databases">
        <title>Taxonomic study of unclassified bacteria belonging to the class Ktedonobacteria.</title>
        <authorList>
            <person name="Yabe S."/>
            <person name="Wang C.M."/>
            <person name="Zheng Y."/>
            <person name="Sakai Y."/>
            <person name="Cavaletti L."/>
            <person name="Monciardini P."/>
            <person name="Donadio S."/>
        </authorList>
    </citation>
    <scope>NUCLEOTIDE SEQUENCE</scope>
    <source>
        <strain evidence="2">ID150040</strain>
    </source>
</reference>
<gene>
    <name evidence="2" type="ORF">KSF_089080</name>
</gene>
<comment type="caution">
    <text evidence="2">The sequence shown here is derived from an EMBL/GenBank/DDBJ whole genome shotgun (WGS) entry which is preliminary data.</text>
</comment>
<dbReference type="AlphaFoldDB" id="A0A8J3N7U8"/>
<sequence>MIEYARSLVGRAIEYYTCFISYSSQDQAFAERLYADLQNKGVRCWFAPEDMKTGDVIRDQIDQSIRLYDKLLLVLSEHSVQSNWVRFEVEAALDKEREGKPPVLFPVRLDDAVLTSSTSWAAHIQRSRHITDFSMWKQHDDYQRALTRLLHDLQPEKPSKEE</sequence>
<dbReference type="Pfam" id="PF13676">
    <property type="entry name" value="TIR_2"/>
    <property type="match status" value="1"/>
</dbReference>
<dbReference type="EMBL" id="BNJK01000002">
    <property type="protein sequence ID" value="GHO98860.1"/>
    <property type="molecule type" value="Genomic_DNA"/>
</dbReference>
<dbReference type="PROSITE" id="PS50104">
    <property type="entry name" value="TIR"/>
    <property type="match status" value="1"/>
</dbReference>
<dbReference type="Gene3D" id="3.40.50.10140">
    <property type="entry name" value="Toll/interleukin-1 receptor homology (TIR) domain"/>
    <property type="match status" value="1"/>
</dbReference>